<evidence type="ECO:0000256" key="18">
    <source>
        <dbReference type="ARBA" id="ARBA00046083"/>
    </source>
</evidence>
<dbReference type="OrthoDB" id="44061at2759"/>
<evidence type="ECO:0000313" key="23">
    <source>
        <dbReference type="RefSeq" id="XP_027469484.1"/>
    </source>
</evidence>
<dbReference type="GO" id="GO:0046872">
    <property type="term" value="F:metal ion binding"/>
    <property type="evidence" value="ECO:0007669"/>
    <property type="project" value="UniProtKB-KW"/>
</dbReference>
<evidence type="ECO:0000256" key="17">
    <source>
        <dbReference type="ARBA" id="ARBA00042752"/>
    </source>
</evidence>
<evidence type="ECO:0000256" key="3">
    <source>
        <dbReference type="ARBA" id="ARBA00004245"/>
    </source>
</evidence>
<keyword evidence="7" id="KW-0963">Cytoplasm</keyword>
<organism evidence="22 23">
    <name type="scientific">Zalophus californianus</name>
    <name type="common">California sealion</name>
    <dbReference type="NCBI Taxonomy" id="9704"/>
    <lineage>
        <taxon>Eukaryota</taxon>
        <taxon>Metazoa</taxon>
        <taxon>Chordata</taxon>
        <taxon>Craniata</taxon>
        <taxon>Vertebrata</taxon>
        <taxon>Euteleostomi</taxon>
        <taxon>Mammalia</taxon>
        <taxon>Eutheria</taxon>
        <taxon>Laurasiatheria</taxon>
        <taxon>Carnivora</taxon>
        <taxon>Caniformia</taxon>
        <taxon>Pinnipedia</taxon>
        <taxon>Otariidae</taxon>
        <taxon>Zalophus</taxon>
    </lineage>
</organism>
<dbReference type="GO" id="GO:0005856">
    <property type="term" value="C:cytoskeleton"/>
    <property type="evidence" value="ECO:0007669"/>
    <property type="project" value="UniProtKB-SubCell"/>
</dbReference>
<dbReference type="GO" id="GO:0030091">
    <property type="term" value="P:protein repair"/>
    <property type="evidence" value="ECO:0007669"/>
    <property type="project" value="TreeGrafter"/>
</dbReference>
<evidence type="ECO:0000256" key="11">
    <source>
        <dbReference type="ARBA" id="ARBA00022859"/>
    </source>
</evidence>
<evidence type="ECO:0000256" key="5">
    <source>
        <dbReference type="ARBA" id="ARBA00012498"/>
    </source>
</evidence>
<dbReference type="PANTHER" id="PTHR46755">
    <property type="entry name" value="METHIONINE-R-SULFOXIDE REDUCTASE B1"/>
    <property type="match status" value="1"/>
</dbReference>
<accession>A0A6J2EKI9</accession>
<evidence type="ECO:0000256" key="12">
    <source>
        <dbReference type="ARBA" id="ARBA00022933"/>
    </source>
</evidence>
<keyword evidence="11" id="KW-0391">Immunity</keyword>
<dbReference type="PROSITE" id="PS51790">
    <property type="entry name" value="MSRB"/>
    <property type="match status" value="1"/>
</dbReference>
<evidence type="ECO:0000256" key="1">
    <source>
        <dbReference type="ARBA" id="ARBA00001947"/>
    </source>
</evidence>
<name>A0A6J2EKI9_ZALCA</name>
<keyword evidence="13" id="KW-0560">Oxidoreductase</keyword>
<evidence type="ECO:0000256" key="15">
    <source>
        <dbReference type="ARBA" id="ARBA00023242"/>
    </source>
</evidence>
<evidence type="ECO:0000256" key="7">
    <source>
        <dbReference type="ARBA" id="ARBA00022490"/>
    </source>
</evidence>
<evidence type="ECO:0000256" key="10">
    <source>
        <dbReference type="ARBA" id="ARBA00022833"/>
    </source>
</evidence>
<feature type="domain" description="MsrB" evidence="21">
    <location>
        <begin position="1"/>
        <end position="62"/>
    </location>
</feature>
<dbReference type="EC" id="1.8.4.14" evidence="5"/>
<evidence type="ECO:0000313" key="22">
    <source>
        <dbReference type="Proteomes" id="UP000515165"/>
    </source>
</evidence>
<dbReference type="Pfam" id="PF01641">
    <property type="entry name" value="SelR"/>
    <property type="match status" value="1"/>
</dbReference>
<dbReference type="InterPro" id="IPR052150">
    <property type="entry name" value="MsrB_Met_sulfoxide_reductase"/>
</dbReference>
<comment type="catalytic activity">
    <reaction evidence="19">
        <text>L-methionyl-[protein] + [thioredoxin]-disulfide + H2O = L-methionyl-(R)-S-oxide-[protein] + [thioredoxin]-dithiol</text>
        <dbReference type="Rhea" id="RHEA:24164"/>
        <dbReference type="Rhea" id="RHEA-COMP:10698"/>
        <dbReference type="Rhea" id="RHEA-COMP:10700"/>
        <dbReference type="Rhea" id="RHEA-COMP:12313"/>
        <dbReference type="Rhea" id="RHEA-COMP:12314"/>
        <dbReference type="ChEBI" id="CHEBI:15377"/>
        <dbReference type="ChEBI" id="CHEBI:16044"/>
        <dbReference type="ChEBI" id="CHEBI:29950"/>
        <dbReference type="ChEBI" id="CHEBI:45764"/>
        <dbReference type="ChEBI" id="CHEBI:50058"/>
        <dbReference type="EC" id="1.8.4.12"/>
    </reaction>
</comment>
<keyword evidence="10" id="KW-0862">Zinc</keyword>
<protein>
    <recommendedName>
        <fullName evidence="16">Methionine-R-sulfoxide reductase B1</fullName>
        <ecNumber evidence="6">1.8.4.12</ecNumber>
        <ecNumber evidence="5">1.8.4.14</ecNumber>
    </recommendedName>
    <alternativeName>
        <fullName evidence="17">Selenoprotein X</fullName>
    </alternativeName>
</protein>
<comment type="similarity">
    <text evidence="4">Belongs to the MsrB Met sulfoxide reductase family.</text>
</comment>
<evidence type="ECO:0000259" key="21">
    <source>
        <dbReference type="PROSITE" id="PS51790"/>
    </source>
</evidence>
<dbReference type="EC" id="1.8.4.12" evidence="6"/>
<evidence type="ECO:0000256" key="13">
    <source>
        <dbReference type="ARBA" id="ARBA00023002"/>
    </source>
</evidence>
<comment type="cofactor">
    <cofactor evidence="1">
        <name>Zn(2+)</name>
        <dbReference type="ChEBI" id="CHEBI:29105"/>
    </cofactor>
</comment>
<dbReference type="GO" id="GO:0033743">
    <property type="term" value="F:peptide-methionine (R)-S-oxide reductase activity"/>
    <property type="evidence" value="ECO:0007669"/>
    <property type="project" value="UniProtKB-EC"/>
</dbReference>
<keyword evidence="12" id="KW-0712">Selenocysteine</keyword>
<evidence type="ECO:0000256" key="2">
    <source>
        <dbReference type="ARBA" id="ARBA00004123"/>
    </source>
</evidence>
<dbReference type="KEGG" id="zca:113933510"/>
<sequence length="154" mass="17119">MSFCSFFGGEVFQNHFEPGVYVCAKCGYELFSSRSKYAHSSPWPAFTETIHADSVDKRPERNSPEALKAKELLALRSCRWAAHTHSSWTLPWSHSGHRTLELEPQTFRRGGGGGWLKHQEVLALRRLSLGRALFAMMPVACCQDEPGGPAVGSP</sequence>
<keyword evidence="8" id="KW-0399">Innate immunity</keyword>
<comment type="subcellular location">
    <subcellularLocation>
        <location evidence="3">Cytoplasm</location>
        <location evidence="3">Cytoskeleton</location>
    </subcellularLocation>
    <subcellularLocation>
        <location evidence="2">Nucleus</location>
    </subcellularLocation>
</comment>
<dbReference type="GO" id="GO:0033745">
    <property type="term" value="F:L-methionine-(R)-S-oxide reductase activity"/>
    <property type="evidence" value="ECO:0007669"/>
    <property type="project" value="UniProtKB-EC"/>
</dbReference>
<evidence type="ECO:0000256" key="20">
    <source>
        <dbReference type="ARBA" id="ARBA00049261"/>
    </source>
</evidence>
<dbReference type="RefSeq" id="XP_027469484.1">
    <property type="nucleotide sequence ID" value="XM_027613683.1"/>
</dbReference>
<keyword evidence="22" id="KW-1185">Reference proteome</keyword>
<evidence type="ECO:0000256" key="8">
    <source>
        <dbReference type="ARBA" id="ARBA00022588"/>
    </source>
</evidence>
<dbReference type="GeneID" id="113933510"/>
<dbReference type="PANTHER" id="PTHR46755:SF5">
    <property type="entry name" value="METHIONINE-R-SULFOXIDE REDUCTASE B1"/>
    <property type="match status" value="1"/>
</dbReference>
<dbReference type="SUPFAM" id="SSF51316">
    <property type="entry name" value="Mss4-like"/>
    <property type="match status" value="1"/>
</dbReference>
<evidence type="ECO:0000256" key="6">
    <source>
        <dbReference type="ARBA" id="ARBA00012499"/>
    </source>
</evidence>
<dbReference type="AlphaFoldDB" id="A0A6J2EKI9"/>
<dbReference type="GO" id="GO:0005634">
    <property type="term" value="C:nucleus"/>
    <property type="evidence" value="ECO:0007669"/>
    <property type="project" value="UniProtKB-SubCell"/>
</dbReference>
<comment type="function">
    <text evidence="18">Methionine-sulfoxide reductase that specifically reduces methionine (R)-sulfoxide back to methionine. While in many cases, methionine oxidation is the result of random oxidation following oxidative stress, methionine oxidation is also a post-translational modification that takes place on specific residue. Acts as a regulator of actin assembly by reducing methionine (R)-sulfoxide mediated by MICALs (MICAL1, MICAL2 or MICAL3) on actin, thereby promoting filament repolymerization. Plays a role in innate immunity by reducing oxidized actin, leading to actin repolymerization in macrophages.</text>
</comment>
<keyword evidence="9" id="KW-0479">Metal-binding</keyword>
<evidence type="ECO:0000256" key="4">
    <source>
        <dbReference type="ARBA" id="ARBA00007174"/>
    </source>
</evidence>
<evidence type="ECO:0000256" key="9">
    <source>
        <dbReference type="ARBA" id="ARBA00022723"/>
    </source>
</evidence>
<dbReference type="InterPro" id="IPR011057">
    <property type="entry name" value="Mss4-like_sf"/>
</dbReference>
<comment type="catalytic activity">
    <reaction evidence="20">
        <text>[thioredoxin]-disulfide + L-methionine + H2O = L-methionine (R)-S-oxide + [thioredoxin]-dithiol</text>
        <dbReference type="Rhea" id="RHEA:21260"/>
        <dbReference type="Rhea" id="RHEA-COMP:10698"/>
        <dbReference type="Rhea" id="RHEA-COMP:10700"/>
        <dbReference type="ChEBI" id="CHEBI:15377"/>
        <dbReference type="ChEBI" id="CHEBI:29950"/>
        <dbReference type="ChEBI" id="CHEBI:50058"/>
        <dbReference type="ChEBI" id="CHEBI:57844"/>
        <dbReference type="ChEBI" id="CHEBI:58773"/>
        <dbReference type="EC" id="1.8.4.14"/>
    </reaction>
</comment>
<evidence type="ECO:0000256" key="19">
    <source>
        <dbReference type="ARBA" id="ARBA00048488"/>
    </source>
</evidence>
<evidence type="ECO:0000256" key="16">
    <source>
        <dbReference type="ARBA" id="ARBA00040935"/>
    </source>
</evidence>
<dbReference type="Gene3D" id="2.170.150.20">
    <property type="entry name" value="Peptide methionine sulfoxide reductase"/>
    <property type="match status" value="1"/>
</dbReference>
<evidence type="ECO:0000256" key="14">
    <source>
        <dbReference type="ARBA" id="ARBA00023212"/>
    </source>
</evidence>
<keyword evidence="15" id="KW-0539">Nucleus</keyword>
<proteinExistence type="inferred from homology"/>
<keyword evidence="14" id="KW-0206">Cytoskeleton</keyword>
<dbReference type="InterPro" id="IPR002579">
    <property type="entry name" value="Met_Sox_Rdtase_MsrB_dom"/>
</dbReference>
<reference evidence="23" key="1">
    <citation type="submission" date="2025-08" db="UniProtKB">
        <authorList>
            <consortium name="RefSeq"/>
        </authorList>
    </citation>
    <scope>IDENTIFICATION</scope>
    <source>
        <tissue evidence="23">Blood</tissue>
    </source>
</reference>
<gene>
    <name evidence="23" type="primary">MSRB1</name>
</gene>
<dbReference type="GO" id="GO:0045087">
    <property type="term" value="P:innate immune response"/>
    <property type="evidence" value="ECO:0007669"/>
    <property type="project" value="UniProtKB-KW"/>
</dbReference>
<dbReference type="Proteomes" id="UP000515165">
    <property type="component" value="Chromosome 10"/>
</dbReference>
<dbReference type="CTD" id="51734"/>